<dbReference type="Pfam" id="PF22638">
    <property type="entry name" value="FlgK_D1"/>
    <property type="match status" value="1"/>
</dbReference>
<dbReference type="STRING" id="1560234.SP90_01175"/>
<feature type="domain" description="Flagellar hook-associated protein FlgK helical" evidence="9">
    <location>
        <begin position="96"/>
        <end position="282"/>
    </location>
</feature>
<dbReference type="AlphaFoldDB" id="A0A1B7XQ81"/>
<comment type="similarity">
    <text evidence="3">Belongs to the flagella basal body rod proteins family.</text>
</comment>
<dbReference type="PATRIC" id="fig|1560234.3.peg.246"/>
<dbReference type="SUPFAM" id="SSF64518">
    <property type="entry name" value="Phase 1 flagellin"/>
    <property type="match status" value="1"/>
</dbReference>
<evidence type="ECO:0000256" key="1">
    <source>
        <dbReference type="ARBA" id="ARBA00004365"/>
    </source>
</evidence>
<dbReference type="Pfam" id="PF06429">
    <property type="entry name" value="Flg_bbr_C"/>
    <property type="match status" value="1"/>
</dbReference>
<dbReference type="PROSITE" id="PS00588">
    <property type="entry name" value="FLAGELLA_BB_ROD"/>
    <property type="match status" value="1"/>
</dbReference>
<evidence type="ECO:0000259" key="8">
    <source>
        <dbReference type="Pfam" id="PF06429"/>
    </source>
</evidence>
<dbReference type="GO" id="GO:0044780">
    <property type="term" value="P:bacterial-type flagellum assembly"/>
    <property type="evidence" value="ECO:0007669"/>
    <property type="project" value="InterPro"/>
</dbReference>
<dbReference type="RefSeq" id="WP_066851721.1">
    <property type="nucleotide sequence ID" value="NZ_JXMS01000001.1"/>
</dbReference>
<dbReference type="NCBIfam" id="TIGR02492">
    <property type="entry name" value="flgK_ends"/>
    <property type="match status" value="1"/>
</dbReference>
<evidence type="ECO:0000256" key="6">
    <source>
        <dbReference type="ARBA" id="ARBA00023143"/>
    </source>
</evidence>
<name>A0A1B7XQ81_9BACT</name>
<dbReference type="InterPro" id="IPR010930">
    <property type="entry name" value="Flg_bb/hook_C_dom"/>
</dbReference>
<keyword evidence="11" id="KW-1185">Reference proteome</keyword>
<dbReference type="InterPro" id="IPR002371">
    <property type="entry name" value="FlgK"/>
</dbReference>
<sequence length="681" mass="73311">MSIYDLMSIGNNAMMNAKLGINVTSNNIANADTKGYSRTRVNYATQSPIMRNNLQFGTGATAVDIKRFYNYFIEQQYLSSNGQQQFWNAKAETLYSVESLFKQGDKNYGLSAALDKYFTSWNALTQDADSSAYRMELKEYSNTLTTMLHNMEASLVQEQHATDTAIELGVADANKLMKDVAELNKSIMAQPENLVLKDQRDQKVRKLGELLPIKSLHQTDGSFSIVTQAGQTLVDGTEAFELVQKGPEATAELTTSSGFKGGIAFEGQGSKELKVEMTAAGAIGTATFRVSTDGGKTWLADENGVERSFTAGDVDNKVKIDGVSIWFTGSAPATNLSNGDGFNIVPKNGLYWKKTTAHLVNITPLGGYGNEEGRLSGGRLGGLLAARDSGIATYRERMNAFTKELIWQTNYQHSQGAGLEHYEETTSTNIVTDPAVALNKTTLPYADKIKAGTLRFQAYTPQGAPDGAKFEVAVTPGMTLTQLVTAINGAPTGPTAKLTASIEGGHLKIKSKAADTSFEFAGDTSGVLAALGVNTFFSGSNNADIALDARIASDPNRINGAVVNGLGLVNQGDNTNALAMHAIMNKSVRLDTIHTNTSRTFSGHLSSMTALVGADMDGASRNKVYNQTVTKDLEKRQQSEAGVNMDEELTNLSKYKSNFDAASKLITTANQMMDIILKLKA</sequence>
<organism evidence="10 11">
    <name type="scientific">Halodesulfovibrio spirochaetisodalis</name>
    <dbReference type="NCBI Taxonomy" id="1560234"/>
    <lineage>
        <taxon>Bacteria</taxon>
        <taxon>Pseudomonadati</taxon>
        <taxon>Thermodesulfobacteriota</taxon>
        <taxon>Desulfovibrionia</taxon>
        <taxon>Desulfovibrionales</taxon>
        <taxon>Desulfovibrionaceae</taxon>
        <taxon>Halodesulfovibrio</taxon>
    </lineage>
</organism>
<feature type="domain" description="Flagellar basal-body/hook protein C-terminal" evidence="8">
    <location>
        <begin position="641"/>
        <end position="679"/>
    </location>
</feature>
<evidence type="ECO:0000256" key="3">
    <source>
        <dbReference type="ARBA" id="ARBA00009677"/>
    </source>
</evidence>
<gene>
    <name evidence="10" type="ORF">SP90_01175</name>
</gene>
<dbReference type="Proteomes" id="UP000091979">
    <property type="component" value="Unassembled WGS sequence"/>
</dbReference>
<dbReference type="Pfam" id="PF00460">
    <property type="entry name" value="Flg_bb_rod"/>
    <property type="match status" value="1"/>
</dbReference>
<dbReference type="InterPro" id="IPR019776">
    <property type="entry name" value="Flagellar_basal_body_rod_CS"/>
</dbReference>
<keyword evidence="5" id="KW-0964">Secreted</keyword>
<evidence type="ECO:0000313" key="11">
    <source>
        <dbReference type="Proteomes" id="UP000091979"/>
    </source>
</evidence>
<comment type="subcellular location">
    <subcellularLocation>
        <location evidence="1">Bacterial flagellum</location>
    </subcellularLocation>
    <subcellularLocation>
        <location evidence="2">Secreted</location>
    </subcellularLocation>
</comment>
<dbReference type="GO" id="GO:0009424">
    <property type="term" value="C:bacterial-type flagellum hook"/>
    <property type="evidence" value="ECO:0007669"/>
    <property type="project" value="InterPro"/>
</dbReference>
<dbReference type="GO" id="GO:0005198">
    <property type="term" value="F:structural molecule activity"/>
    <property type="evidence" value="ECO:0007669"/>
    <property type="project" value="InterPro"/>
</dbReference>
<evidence type="ECO:0000256" key="2">
    <source>
        <dbReference type="ARBA" id="ARBA00004613"/>
    </source>
</evidence>
<dbReference type="PANTHER" id="PTHR30033:SF1">
    <property type="entry name" value="FLAGELLAR HOOK-ASSOCIATED PROTEIN 1"/>
    <property type="match status" value="1"/>
</dbReference>
<keyword evidence="6" id="KW-0975">Bacterial flagellum</keyword>
<dbReference type="InterPro" id="IPR001444">
    <property type="entry name" value="Flag_bb_rod_N"/>
</dbReference>
<evidence type="ECO:0000313" key="10">
    <source>
        <dbReference type="EMBL" id="OBQ57672.1"/>
    </source>
</evidence>
<dbReference type="PANTHER" id="PTHR30033">
    <property type="entry name" value="FLAGELLAR HOOK-ASSOCIATED PROTEIN 1"/>
    <property type="match status" value="1"/>
</dbReference>
<evidence type="ECO:0000256" key="4">
    <source>
        <dbReference type="ARBA" id="ARBA00016244"/>
    </source>
</evidence>
<reference evidence="10 11" key="1">
    <citation type="submission" date="2015-01" db="EMBL/GenBank/DDBJ databases">
        <title>Desulfovibrio sp. JC271 draft genome sequence.</title>
        <authorList>
            <person name="Shivani Y."/>
            <person name="Subhash Y."/>
            <person name="Sasikala C."/>
            <person name="Ramana C.V."/>
        </authorList>
    </citation>
    <scope>NUCLEOTIDE SEQUENCE [LARGE SCALE GENOMIC DNA]</scope>
    <source>
        <strain evidence="10 11">JC271</strain>
    </source>
</reference>
<proteinExistence type="inferred from homology"/>
<evidence type="ECO:0000259" key="7">
    <source>
        <dbReference type="Pfam" id="PF00460"/>
    </source>
</evidence>
<dbReference type="EMBL" id="JXMS01000001">
    <property type="protein sequence ID" value="OBQ57672.1"/>
    <property type="molecule type" value="Genomic_DNA"/>
</dbReference>
<dbReference type="InterPro" id="IPR053927">
    <property type="entry name" value="FlgK_helical"/>
</dbReference>
<evidence type="ECO:0000256" key="5">
    <source>
        <dbReference type="ARBA" id="ARBA00022525"/>
    </source>
</evidence>
<comment type="caution">
    <text evidence="10">The sequence shown here is derived from an EMBL/GenBank/DDBJ whole genome shotgun (WGS) entry which is preliminary data.</text>
</comment>
<dbReference type="GO" id="GO:0005576">
    <property type="term" value="C:extracellular region"/>
    <property type="evidence" value="ECO:0007669"/>
    <property type="project" value="UniProtKB-SubCell"/>
</dbReference>
<feature type="domain" description="Flagellar basal body rod protein N-terminal" evidence="7">
    <location>
        <begin position="9"/>
        <end position="36"/>
    </location>
</feature>
<dbReference type="OrthoDB" id="9802553at2"/>
<protein>
    <recommendedName>
        <fullName evidence="4">Flagellar hook-associated protein 1</fullName>
    </recommendedName>
</protein>
<accession>A0A1B7XQ81</accession>
<evidence type="ECO:0000259" key="9">
    <source>
        <dbReference type="Pfam" id="PF22638"/>
    </source>
</evidence>